<evidence type="ECO:0000256" key="1">
    <source>
        <dbReference type="SAM" id="MobiDB-lite"/>
    </source>
</evidence>
<gene>
    <name evidence="2" type="ORF">FHW18_004913</name>
</gene>
<keyword evidence="3" id="KW-1185">Reference proteome</keyword>
<proteinExistence type="predicted"/>
<accession>A0A7Y9LQE4</accession>
<organism evidence="2 3">
    <name type="scientific">Pigmentiphaga litoralis</name>
    <dbReference type="NCBI Taxonomy" id="516702"/>
    <lineage>
        <taxon>Bacteria</taxon>
        <taxon>Pseudomonadati</taxon>
        <taxon>Pseudomonadota</taxon>
        <taxon>Betaproteobacteria</taxon>
        <taxon>Burkholderiales</taxon>
        <taxon>Alcaligenaceae</taxon>
        <taxon>Pigmentiphaga</taxon>
    </lineage>
</organism>
<comment type="caution">
    <text evidence="2">The sequence shown here is derived from an EMBL/GenBank/DDBJ whole genome shotgun (WGS) entry which is preliminary data.</text>
</comment>
<name>A0A7Y9LQE4_9BURK</name>
<protein>
    <submittedName>
        <fullName evidence="2">Uncharacterized protein</fullName>
    </submittedName>
</protein>
<dbReference type="Proteomes" id="UP000542125">
    <property type="component" value="Unassembled WGS sequence"/>
</dbReference>
<dbReference type="RefSeq" id="WP_257022624.1">
    <property type="nucleotide sequence ID" value="NZ_JACBYR010000002.1"/>
</dbReference>
<dbReference type="EMBL" id="JACBYR010000002">
    <property type="protein sequence ID" value="NYE85606.1"/>
    <property type="molecule type" value="Genomic_DNA"/>
</dbReference>
<dbReference type="AlphaFoldDB" id="A0A7Y9LQE4"/>
<feature type="compositionally biased region" description="Basic residues" evidence="1">
    <location>
        <begin position="22"/>
        <end position="34"/>
    </location>
</feature>
<evidence type="ECO:0000313" key="3">
    <source>
        <dbReference type="Proteomes" id="UP000542125"/>
    </source>
</evidence>
<evidence type="ECO:0000313" key="2">
    <source>
        <dbReference type="EMBL" id="NYE85606.1"/>
    </source>
</evidence>
<feature type="region of interest" description="Disordered" evidence="1">
    <location>
        <begin position="20"/>
        <end position="43"/>
    </location>
</feature>
<sequence>MTHASFGFMYATAATLDVVRGKTTHRKNPGKRGKQGGSVTRGA</sequence>
<reference evidence="2 3" key="1">
    <citation type="submission" date="2020-07" db="EMBL/GenBank/DDBJ databases">
        <title>Genomic Encyclopedia of Type Strains, Phase IV (KMG-V): Genome sequencing to study the core and pangenomes of soil and plant-associated prokaryotes.</title>
        <authorList>
            <person name="Whitman W."/>
        </authorList>
    </citation>
    <scope>NUCLEOTIDE SEQUENCE [LARGE SCALE GENOMIC DNA]</scope>
    <source>
        <strain evidence="2 3">SAS40</strain>
    </source>
</reference>